<keyword evidence="1" id="KW-0175">Coiled coil</keyword>
<dbReference type="Proteomes" id="UP000531594">
    <property type="component" value="Unassembled WGS sequence"/>
</dbReference>
<proteinExistence type="predicted"/>
<sequence>MTTNELIIFKKDTDAPGSNRGFVYQYLKTLLLWINNYKNKKAITIYCEVDDDIKEINLMEQTIRFTQLKCYSSALNINSDEIKKSFYNYFLLHLIYEGYEGEYVFETNTNISNRDTVIEKWMTFQGKLHKNQLIQNLCIVKTKEILREVFVDEKESMEKAIKKKISTRQEKMRKATSENKELLLEIEKLDKELEVLQNLSATLEGKIDNNDIMSDFTNRISWIFESIDAVQSIDVLIEQVNEALRGISIDDSRIDLYFGRLLSEINFKAVKEKRELRILDNGLLERILGETDDVIRSGIDSEILQKFDGLELKLEQGFSSVSQNVSESENRIRQDIDSLGTRLEQQLQTTSNESEYRLFEMPRAEPEEVQEFIKQENNGQQSKLEMKFNKIEGLDEEMRNNLLETATELRCRYLLYLQGLRFQNFHREYDEIKKLEKKVEGICNDAVLELHLDSEMTSARFYLAFKKELTLALKEFNKQVKIKKFIVDTEVVYGQMFHMAAKCFLRWHRER</sequence>
<keyword evidence="3" id="KW-1185">Reference proteome</keyword>
<feature type="coiled-coil region" evidence="1">
    <location>
        <begin position="172"/>
        <end position="206"/>
    </location>
</feature>
<name>A0A7X0LYA7_9BACI</name>
<organism evidence="2 3">
    <name type="scientific">Bacillus benzoevorans</name>
    <dbReference type="NCBI Taxonomy" id="1456"/>
    <lineage>
        <taxon>Bacteria</taxon>
        <taxon>Bacillati</taxon>
        <taxon>Bacillota</taxon>
        <taxon>Bacilli</taxon>
        <taxon>Bacillales</taxon>
        <taxon>Bacillaceae</taxon>
        <taxon>Bacillus</taxon>
    </lineage>
</organism>
<gene>
    <name evidence="2" type="ORF">HNR53_003977</name>
</gene>
<evidence type="ECO:0008006" key="4">
    <source>
        <dbReference type="Google" id="ProtNLM"/>
    </source>
</evidence>
<dbReference type="RefSeq" id="WP_184529111.1">
    <property type="nucleotide sequence ID" value="NZ_JACHGK010000019.1"/>
</dbReference>
<protein>
    <recommendedName>
        <fullName evidence="4">DUF4297 domain-containing protein</fullName>
    </recommendedName>
</protein>
<dbReference type="EMBL" id="JACHGK010000019">
    <property type="protein sequence ID" value="MBB6447297.1"/>
    <property type="molecule type" value="Genomic_DNA"/>
</dbReference>
<dbReference type="AlphaFoldDB" id="A0A7X0LYA7"/>
<evidence type="ECO:0000313" key="3">
    <source>
        <dbReference type="Proteomes" id="UP000531594"/>
    </source>
</evidence>
<evidence type="ECO:0000256" key="1">
    <source>
        <dbReference type="SAM" id="Coils"/>
    </source>
</evidence>
<accession>A0A7X0LYA7</accession>
<reference evidence="2 3" key="1">
    <citation type="submission" date="2020-08" db="EMBL/GenBank/DDBJ databases">
        <title>Genomic Encyclopedia of Type Strains, Phase IV (KMG-IV): sequencing the most valuable type-strain genomes for metagenomic binning, comparative biology and taxonomic classification.</title>
        <authorList>
            <person name="Goeker M."/>
        </authorList>
    </citation>
    <scope>NUCLEOTIDE SEQUENCE [LARGE SCALE GENOMIC DNA]</scope>
    <source>
        <strain evidence="2 3">DSM 5391</strain>
    </source>
</reference>
<evidence type="ECO:0000313" key="2">
    <source>
        <dbReference type="EMBL" id="MBB6447297.1"/>
    </source>
</evidence>
<comment type="caution">
    <text evidence="2">The sequence shown here is derived from an EMBL/GenBank/DDBJ whole genome shotgun (WGS) entry which is preliminary data.</text>
</comment>